<proteinExistence type="predicted"/>
<evidence type="ECO:0000256" key="1">
    <source>
        <dbReference type="SAM" id="SignalP"/>
    </source>
</evidence>
<dbReference type="EMBL" id="CP020946">
    <property type="protein sequence ID" value="ASD64730.1"/>
    <property type="molecule type" value="Genomic_DNA"/>
</dbReference>
<dbReference type="AlphaFoldDB" id="A0A1Z3NB87"/>
<organism evidence="2 3">
    <name type="scientific">Bdellovibrio bacteriovorus</name>
    <dbReference type="NCBI Taxonomy" id="959"/>
    <lineage>
        <taxon>Bacteria</taxon>
        <taxon>Pseudomonadati</taxon>
        <taxon>Bdellovibrionota</taxon>
        <taxon>Bdellovibrionia</taxon>
        <taxon>Bdellovibrionales</taxon>
        <taxon>Pseudobdellovibrionaceae</taxon>
        <taxon>Bdellovibrio</taxon>
    </lineage>
</organism>
<sequence>MNVKALIIALIMSTGLTAQAAVWNAQNVWSQAQEDRYSQWVVENFKADIFSNPANPWYGISTDCADAVYAARIIFAYENSLPVAFTNIENMKRSLTQSMTNWDRLPEKDRVRKFIQLVSDLTSTQTLGHDTVPVAIKREYVRPGAIFLNPTLTTEEENIVGTRGGHAEMIIDVNENGFIRSLYSTTPSKVRELITTRNPYTWPISRLGGFRVWKTATSPAANNQQFEMAGWTSYGRPTRKQIYQWHESIRKELRLRPPTIDERIDVVVESICNLWQGRVDAVNAAWKAVRDAGGRCPSAGLLDEHSTNRRDARLREAYGQLNDLMYWRKNNYDVPGAIGDIKDAKEVLTACHVMTGFAANNAWELFLKMIDGHLVADARWSPAVRWGETSRYGGQQCR</sequence>
<feature type="signal peptide" evidence="1">
    <location>
        <begin position="1"/>
        <end position="20"/>
    </location>
</feature>
<reference evidence="2 3" key="1">
    <citation type="submission" date="2017-04" db="EMBL/GenBank/DDBJ databases">
        <title>Whole genome sequence of Bdellovibrio bacteriovorus strain SSB218315.</title>
        <authorList>
            <person name="Oyedara O."/>
            <person name="Rodriguez-Perez M.A."/>
        </authorList>
    </citation>
    <scope>NUCLEOTIDE SEQUENCE [LARGE SCALE GENOMIC DNA]</scope>
    <source>
        <strain evidence="2 3">SSB218315</strain>
    </source>
</reference>
<evidence type="ECO:0000313" key="2">
    <source>
        <dbReference type="EMBL" id="ASD64730.1"/>
    </source>
</evidence>
<feature type="chain" id="PRO_5012848452" evidence="1">
    <location>
        <begin position="21"/>
        <end position="398"/>
    </location>
</feature>
<keyword evidence="1" id="KW-0732">Signal</keyword>
<dbReference type="OrthoDB" id="5288260at2"/>
<accession>A0A1Z3NB87</accession>
<evidence type="ECO:0000313" key="3">
    <source>
        <dbReference type="Proteomes" id="UP000197003"/>
    </source>
</evidence>
<gene>
    <name evidence="2" type="ORF">B9G79_14730</name>
</gene>
<name>A0A1Z3NB87_BDEBC</name>
<protein>
    <submittedName>
        <fullName evidence="2">Uncharacterized protein</fullName>
    </submittedName>
</protein>
<dbReference type="Proteomes" id="UP000197003">
    <property type="component" value="Chromosome"/>
</dbReference>